<comment type="caution">
    <text evidence="4">The sequence shown here is derived from an EMBL/GenBank/DDBJ whole genome shotgun (WGS) entry which is preliminary data.</text>
</comment>
<organism evidence="4 5">
    <name type="scientific">Legionella rubrilucens</name>
    <dbReference type="NCBI Taxonomy" id="458"/>
    <lineage>
        <taxon>Bacteria</taxon>
        <taxon>Pseudomonadati</taxon>
        <taxon>Pseudomonadota</taxon>
        <taxon>Gammaproteobacteria</taxon>
        <taxon>Legionellales</taxon>
        <taxon>Legionellaceae</taxon>
        <taxon>Legionella</taxon>
    </lineage>
</organism>
<dbReference type="GO" id="GO:0048471">
    <property type="term" value="C:perinuclear region of cytoplasm"/>
    <property type="evidence" value="ECO:0007669"/>
    <property type="project" value="TreeGrafter"/>
</dbReference>
<gene>
    <name evidence="4" type="ORF">Lrub_0153</name>
</gene>
<dbReference type="PANTHER" id="PTHR24113:SF12">
    <property type="entry name" value="RAN GTPASE-ACTIVATING PROTEIN 1"/>
    <property type="match status" value="1"/>
</dbReference>
<keyword evidence="3" id="KW-0677">Repeat</keyword>
<sequence length="332" mass="36030">MKPFLSSLIKSIRAGKFPSNGIIDCSNQKLNDEDLQILVKELRSSDNGQTITYNLSGNQFSMQGIQALWLALSKASFSSPVVIDLSSNKLGDSAIASLATYLKHFPASLTLKLGNNTFHSLAPLASVVASGKCPRDFTLDLAGSPVSLAEATQLKTVLSKAPENLTLNLSRTHLRDEVAIKLFEAFDSPNYPKKQTIILSFNGLTSRSSRAMAQSLEKLDSQHQLSLDLEGNHLASDGLHAFSTLLTKPDAPILTLNVKDNEINAEGINALAKALSSGKVHRGTCIDLSKNRLDDDALKALWTALQSEKCPANLTLILNQNNIGQKPLRLWR</sequence>
<protein>
    <recommendedName>
        <fullName evidence="6">Leucine-rich repeat-containing protein (Substrate of the Dot/Icm secretion system)</fullName>
    </recommendedName>
</protein>
<dbReference type="InterPro" id="IPR027038">
    <property type="entry name" value="RanGap"/>
</dbReference>
<dbReference type="PANTHER" id="PTHR24113">
    <property type="entry name" value="RAN GTPASE-ACTIVATING PROTEIN 1"/>
    <property type="match status" value="1"/>
</dbReference>
<dbReference type="EMBL" id="LNYT01000003">
    <property type="protein sequence ID" value="KTD50529.1"/>
    <property type="molecule type" value="Genomic_DNA"/>
</dbReference>
<dbReference type="SUPFAM" id="SSF52047">
    <property type="entry name" value="RNI-like"/>
    <property type="match status" value="1"/>
</dbReference>
<dbReference type="PATRIC" id="fig|458.5.peg.156"/>
<proteinExistence type="predicted"/>
<name>A0A0W0Y0G8_9GAMM</name>
<dbReference type="AlphaFoldDB" id="A0A0W0Y0G8"/>
<evidence type="ECO:0008006" key="6">
    <source>
        <dbReference type="Google" id="ProtNLM"/>
    </source>
</evidence>
<evidence type="ECO:0000313" key="4">
    <source>
        <dbReference type="EMBL" id="KTD50529.1"/>
    </source>
</evidence>
<dbReference type="Proteomes" id="UP000054608">
    <property type="component" value="Unassembled WGS sequence"/>
</dbReference>
<dbReference type="GO" id="GO:0005829">
    <property type="term" value="C:cytosol"/>
    <property type="evidence" value="ECO:0007669"/>
    <property type="project" value="TreeGrafter"/>
</dbReference>
<keyword evidence="1" id="KW-0343">GTPase activation</keyword>
<reference evidence="4 5" key="1">
    <citation type="submission" date="2015-11" db="EMBL/GenBank/DDBJ databases">
        <title>Genomic analysis of 38 Legionella species identifies large and diverse effector repertoires.</title>
        <authorList>
            <person name="Burstein D."/>
            <person name="Amaro F."/>
            <person name="Zusman T."/>
            <person name="Lifshitz Z."/>
            <person name="Cohen O."/>
            <person name="Gilbert J.A."/>
            <person name="Pupko T."/>
            <person name="Shuman H.A."/>
            <person name="Segal G."/>
        </authorList>
    </citation>
    <scope>NUCLEOTIDE SEQUENCE [LARGE SCALE GENOMIC DNA]</scope>
    <source>
        <strain evidence="4 5">WA-270A-C2</strain>
    </source>
</reference>
<dbReference type="InterPro" id="IPR032675">
    <property type="entry name" value="LRR_dom_sf"/>
</dbReference>
<evidence type="ECO:0000256" key="1">
    <source>
        <dbReference type="ARBA" id="ARBA00022468"/>
    </source>
</evidence>
<evidence type="ECO:0000313" key="5">
    <source>
        <dbReference type="Proteomes" id="UP000054608"/>
    </source>
</evidence>
<dbReference type="STRING" id="458.Lrub_0153"/>
<dbReference type="SMART" id="SM00368">
    <property type="entry name" value="LRR_RI"/>
    <property type="match status" value="3"/>
</dbReference>
<dbReference type="Gene3D" id="3.80.10.10">
    <property type="entry name" value="Ribonuclease Inhibitor"/>
    <property type="match status" value="2"/>
</dbReference>
<evidence type="ECO:0000256" key="3">
    <source>
        <dbReference type="ARBA" id="ARBA00022737"/>
    </source>
</evidence>
<dbReference type="GO" id="GO:0006913">
    <property type="term" value="P:nucleocytoplasmic transport"/>
    <property type="evidence" value="ECO:0007669"/>
    <property type="project" value="TreeGrafter"/>
</dbReference>
<accession>A0A0W0Y0G8</accession>
<dbReference type="InterPro" id="IPR001611">
    <property type="entry name" value="Leu-rich_rpt"/>
</dbReference>
<dbReference type="RefSeq" id="WP_058530295.1">
    <property type="nucleotide sequence ID" value="NZ_CAAAIN010000003.1"/>
</dbReference>
<keyword evidence="5" id="KW-1185">Reference proteome</keyword>
<dbReference type="Pfam" id="PF13516">
    <property type="entry name" value="LRR_6"/>
    <property type="match status" value="1"/>
</dbReference>
<dbReference type="GO" id="GO:0031267">
    <property type="term" value="F:small GTPase binding"/>
    <property type="evidence" value="ECO:0007669"/>
    <property type="project" value="TreeGrafter"/>
</dbReference>
<keyword evidence="2" id="KW-0433">Leucine-rich repeat</keyword>
<dbReference type="GO" id="GO:0005096">
    <property type="term" value="F:GTPase activator activity"/>
    <property type="evidence" value="ECO:0007669"/>
    <property type="project" value="UniProtKB-KW"/>
</dbReference>
<evidence type="ECO:0000256" key="2">
    <source>
        <dbReference type="ARBA" id="ARBA00022614"/>
    </source>
</evidence>